<evidence type="ECO:0000313" key="2">
    <source>
        <dbReference type="Proteomes" id="UP001238450"/>
    </source>
</evidence>
<name>A0AAJ1WTS8_9BACL</name>
<reference evidence="1 2" key="1">
    <citation type="submission" date="2023-07" db="EMBL/GenBank/DDBJ databases">
        <title>Genomic Encyclopedia of Type Strains, Phase IV (KMG-IV): sequencing the most valuable type-strain genomes for metagenomic binning, comparative biology and taxonomic classification.</title>
        <authorList>
            <person name="Goeker M."/>
        </authorList>
    </citation>
    <scope>NUCLEOTIDE SEQUENCE [LARGE SCALE GENOMIC DNA]</scope>
    <source>
        <strain evidence="1 2">DSM 46876</strain>
    </source>
</reference>
<proteinExistence type="predicted"/>
<evidence type="ECO:0000313" key="1">
    <source>
        <dbReference type="EMBL" id="MDQ0418733.1"/>
    </source>
</evidence>
<accession>A0AAJ1WTS8</accession>
<organism evidence="1 2">
    <name type="scientific">Croceifilum oryzae</name>
    <dbReference type="NCBI Taxonomy" id="1553429"/>
    <lineage>
        <taxon>Bacteria</taxon>
        <taxon>Bacillati</taxon>
        <taxon>Bacillota</taxon>
        <taxon>Bacilli</taxon>
        <taxon>Bacillales</taxon>
        <taxon>Thermoactinomycetaceae</taxon>
        <taxon>Croceifilum</taxon>
    </lineage>
</organism>
<dbReference type="RefSeq" id="WP_307254650.1">
    <property type="nucleotide sequence ID" value="NZ_JAUSUV010000017.1"/>
</dbReference>
<comment type="caution">
    <text evidence="1">The sequence shown here is derived from an EMBL/GenBank/DDBJ whole genome shotgun (WGS) entry which is preliminary data.</text>
</comment>
<protein>
    <submittedName>
        <fullName evidence="1">Uncharacterized protein</fullName>
    </submittedName>
</protein>
<keyword evidence="2" id="KW-1185">Reference proteome</keyword>
<sequence length="162" mass="19315">MNYGSQSKAMHEYLQDEKEADEYLDNFESVEISRPKQETEPPLVYDREEALCRCRERIGRVRRGTKNLCTECFIKQNIYEQEIKRAVKSGESIGYLYLKNGKVIPFIWDPKVNYMKLVERFRKRGVCMKVKGIQEQDKYYPADLIIKVEESEREYEVAYDDD</sequence>
<dbReference type="EMBL" id="JAUSUV010000017">
    <property type="protein sequence ID" value="MDQ0418733.1"/>
    <property type="molecule type" value="Genomic_DNA"/>
</dbReference>
<dbReference type="Proteomes" id="UP001238450">
    <property type="component" value="Unassembled WGS sequence"/>
</dbReference>
<gene>
    <name evidence="1" type="ORF">J2Z48_002937</name>
</gene>
<dbReference type="AlphaFoldDB" id="A0AAJ1WTS8"/>